<dbReference type="GO" id="GO:0015648">
    <property type="term" value="F:lipid-linked peptidoglycan transporter activity"/>
    <property type="evidence" value="ECO:0007669"/>
    <property type="project" value="TreeGrafter"/>
</dbReference>
<feature type="transmembrane region" description="Helical" evidence="6">
    <location>
        <begin position="38"/>
        <end position="58"/>
    </location>
</feature>
<keyword evidence="4 6" id="KW-1133">Transmembrane helix</keyword>
<keyword evidence="3" id="KW-0133">Cell shape</keyword>
<feature type="transmembrane region" description="Helical" evidence="6">
    <location>
        <begin position="359"/>
        <end position="380"/>
    </location>
</feature>
<dbReference type="GO" id="GO:0051301">
    <property type="term" value="P:cell division"/>
    <property type="evidence" value="ECO:0007669"/>
    <property type="project" value="InterPro"/>
</dbReference>
<dbReference type="Proteomes" id="UP000065807">
    <property type="component" value="Chromosome"/>
</dbReference>
<keyword evidence="2 6" id="KW-0812">Transmembrane</keyword>
<reference evidence="8" key="2">
    <citation type="journal article" date="2016" name="Int. J. Syst. Evol. Microbiol.">
        <title>Complete genome sequence and cell structure of Limnochorda pilosa, a Gram-negative spore-former within the phylum Firmicutes.</title>
        <authorList>
            <person name="Watanabe M."/>
            <person name="Kojima H."/>
            <person name="Fukui M."/>
        </authorList>
    </citation>
    <scope>NUCLEOTIDE SEQUENCE [LARGE SCALE GENOMIC DNA]</scope>
    <source>
        <strain evidence="8">HC45</strain>
    </source>
</reference>
<dbReference type="GO" id="GO:0005886">
    <property type="term" value="C:plasma membrane"/>
    <property type="evidence" value="ECO:0007669"/>
    <property type="project" value="TreeGrafter"/>
</dbReference>
<dbReference type="GO" id="GO:0008360">
    <property type="term" value="P:regulation of cell shape"/>
    <property type="evidence" value="ECO:0007669"/>
    <property type="project" value="UniProtKB-KW"/>
</dbReference>
<proteinExistence type="predicted"/>
<feature type="transmembrane region" description="Helical" evidence="6">
    <location>
        <begin position="197"/>
        <end position="213"/>
    </location>
</feature>
<sequence length="429" mass="43348">MPIRPRTLPDPAGALPLLPGMVLAGGLARLGVAALGSHLPLVAGFALWSAGVVAAAWMACGREGARLMAAAGGLAAGGLLVARGTQPEQVATQALLWLGSSGLALVATAVPWRRLARYPRTAGLASLVLLVLPLAVGVEAGGARAWLRWGVLHFQPAEVARVLAILFVAGLLAEGVGRGGRGSPAAGIERPWRPDRAAMLPAGAGWLLLAAVLVAQRDLGGAALLYGLLPAAWLLAGGRWLTAAAAVGLGAAGAVGLATLFHHATARVAAWADPWGQLSTGGYQVLQGLASLRLGGLWGVGARLTAGSAVPAAATDLPLAVIAEGAGLVAVLGILYLEWWIVDGGLRAAGRAQDLLTRVLTGSAALLWGLETLVPVAGWLGVVPLTGLPLPLVSRGGTALLAHGILLGWMLWALRAGRGRRRPSGACEA</sequence>
<dbReference type="EMBL" id="AP014924">
    <property type="protein sequence ID" value="BAS27443.1"/>
    <property type="molecule type" value="Genomic_DNA"/>
</dbReference>
<keyword evidence="5 6" id="KW-0472">Membrane</keyword>
<accession>A0A0K2SJZ6</accession>
<evidence type="ECO:0000313" key="8">
    <source>
        <dbReference type="Proteomes" id="UP000065807"/>
    </source>
</evidence>
<evidence type="ECO:0000256" key="4">
    <source>
        <dbReference type="ARBA" id="ARBA00022989"/>
    </source>
</evidence>
<feature type="transmembrane region" description="Helical" evidence="6">
    <location>
        <begin position="392"/>
        <end position="414"/>
    </location>
</feature>
<evidence type="ECO:0000313" key="7">
    <source>
        <dbReference type="EMBL" id="BAS27443.1"/>
    </source>
</evidence>
<feature type="transmembrane region" description="Helical" evidence="6">
    <location>
        <begin position="317"/>
        <end position="339"/>
    </location>
</feature>
<dbReference type="AlphaFoldDB" id="A0A0K2SJZ6"/>
<comment type="subcellular location">
    <subcellularLocation>
        <location evidence="1">Membrane</location>
        <topology evidence="1">Multi-pass membrane protein</topology>
    </subcellularLocation>
</comment>
<dbReference type="PANTHER" id="PTHR30474">
    <property type="entry name" value="CELL CYCLE PROTEIN"/>
    <property type="match status" value="1"/>
</dbReference>
<reference evidence="8" key="1">
    <citation type="submission" date="2015-07" db="EMBL/GenBank/DDBJ databases">
        <title>Complete genome sequence and phylogenetic analysis of Limnochorda pilosa.</title>
        <authorList>
            <person name="Watanabe M."/>
            <person name="Kojima H."/>
            <person name="Fukui M."/>
        </authorList>
    </citation>
    <scope>NUCLEOTIDE SEQUENCE [LARGE SCALE GENOMIC DNA]</scope>
    <source>
        <strain evidence="8">HC45</strain>
    </source>
</reference>
<evidence type="ECO:0000256" key="5">
    <source>
        <dbReference type="ARBA" id="ARBA00023136"/>
    </source>
</evidence>
<gene>
    <name evidence="7" type="ORF">LIP_1597</name>
</gene>
<dbReference type="Pfam" id="PF01098">
    <property type="entry name" value="FTSW_RODA_SPOVE"/>
    <property type="match status" value="1"/>
</dbReference>
<feature type="transmembrane region" description="Helical" evidence="6">
    <location>
        <begin position="159"/>
        <end position="176"/>
    </location>
</feature>
<dbReference type="KEGG" id="lpil:LIP_1597"/>
<evidence type="ECO:0000256" key="2">
    <source>
        <dbReference type="ARBA" id="ARBA00022692"/>
    </source>
</evidence>
<feature type="transmembrane region" description="Helical" evidence="6">
    <location>
        <begin position="219"/>
        <end position="236"/>
    </location>
</feature>
<organism evidence="7 8">
    <name type="scientific">Limnochorda pilosa</name>
    <dbReference type="NCBI Taxonomy" id="1555112"/>
    <lineage>
        <taxon>Bacteria</taxon>
        <taxon>Bacillati</taxon>
        <taxon>Bacillota</taxon>
        <taxon>Limnochordia</taxon>
        <taxon>Limnochordales</taxon>
        <taxon>Limnochordaceae</taxon>
        <taxon>Limnochorda</taxon>
    </lineage>
</organism>
<protein>
    <submittedName>
        <fullName evidence="7">Uncharacterized protein</fullName>
    </submittedName>
</protein>
<dbReference type="InterPro" id="IPR001182">
    <property type="entry name" value="FtsW/RodA"/>
</dbReference>
<dbReference type="PANTHER" id="PTHR30474:SF3">
    <property type="entry name" value="PEPTIDOGLYCAN GLYCOSYLTRANSFERASE RODA"/>
    <property type="match status" value="1"/>
</dbReference>
<feature type="transmembrane region" description="Helical" evidence="6">
    <location>
        <begin position="65"/>
        <end position="82"/>
    </location>
</feature>
<dbReference type="STRING" id="1555112.LIP_1597"/>
<evidence type="ECO:0000256" key="1">
    <source>
        <dbReference type="ARBA" id="ARBA00004141"/>
    </source>
</evidence>
<dbReference type="GO" id="GO:0032153">
    <property type="term" value="C:cell division site"/>
    <property type="evidence" value="ECO:0007669"/>
    <property type="project" value="TreeGrafter"/>
</dbReference>
<keyword evidence="8" id="KW-1185">Reference proteome</keyword>
<feature type="transmembrane region" description="Helical" evidence="6">
    <location>
        <begin position="243"/>
        <end position="264"/>
    </location>
</feature>
<evidence type="ECO:0000256" key="6">
    <source>
        <dbReference type="SAM" id="Phobius"/>
    </source>
</evidence>
<feature type="transmembrane region" description="Helical" evidence="6">
    <location>
        <begin position="94"/>
        <end position="112"/>
    </location>
</feature>
<evidence type="ECO:0000256" key="3">
    <source>
        <dbReference type="ARBA" id="ARBA00022960"/>
    </source>
</evidence>
<name>A0A0K2SJZ6_LIMPI</name>
<feature type="transmembrane region" description="Helical" evidence="6">
    <location>
        <begin position="12"/>
        <end position="32"/>
    </location>
</feature>
<feature type="transmembrane region" description="Helical" evidence="6">
    <location>
        <begin position="124"/>
        <end position="147"/>
    </location>
</feature>